<reference evidence="2 3" key="1">
    <citation type="submission" date="2014-04" db="EMBL/GenBank/DDBJ databases">
        <authorList>
            <consortium name="DOE Joint Genome Institute"/>
            <person name="Kuo A."/>
            <person name="Martino E."/>
            <person name="Perotto S."/>
            <person name="Kohler A."/>
            <person name="Nagy L.G."/>
            <person name="Floudas D."/>
            <person name="Copeland A."/>
            <person name="Barry K.W."/>
            <person name="Cichocki N."/>
            <person name="Veneault-Fourrey C."/>
            <person name="LaButti K."/>
            <person name="Lindquist E.A."/>
            <person name="Lipzen A."/>
            <person name="Lundell T."/>
            <person name="Morin E."/>
            <person name="Murat C."/>
            <person name="Sun H."/>
            <person name="Tunlid A."/>
            <person name="Henrissat B."/>
            <person name="Grigoriev I.V."/>
            <person name="Hibbett D.S."/>
            <person name="Martin F."/>
            <person name="Nordberg H.P."/>
            <person name="Cantor M.N."/>
            <person name="Hua S.X."/>
        </authorList>
    </citation>
    <scope>NUCLEOTIDE SEQUENCE [LARGE SCALE GENOMIC DNA]</scope>
    <source>
        <strain evidence="2 3">Zn</strain>
    </source>
</reference>
<keyword evidence="1" id="KW-0732">Signal</keyword>
<sequence>MQFRYTQLTLVAVMAVFVQAGPAESLLPRGCSPGTYACYTTPGKDEILVCDTSGDWEVAAICGGAGCCDASSGVPHCDC</sequence>
<dbReference type="EMBL" id="KN832874">
    <property type="protein sequence ID" value="KIN02691.1"/>
    <property type="molecule type" value="Genomic_DNA"/>
</dbReference>
<dbReference type="InParanoid" id="A0A0C3H3J7"/>
<reference evidence="3" key="2">
    <citation type="submission" date="2015-01" db="EMBL/GenBank/DDBJ databases">
        <title>Evolutionary Origins and Diversification of the Mycorrhizal Mutualists.</title>
        <authorList>
            <consortium name="DOE Joint Genome Institute"/>
            <consortium name="Mycorrhizal Genomics Consortium"/>
            <person name="Kohler A."/>
            <person name="Kuo A."/>
            <person name="Nagy L.G."/>
            <person name="Floudas D."/>
            <person name="Copeland A."/>
            <person name="Barry K.W."/>
            <person name="Cichocki N."/>
            <person name="Veneault-Fourrey C."/>
            <person name="LaButti K."/>
            <person name="Lindquist E.A."/>
            <person name="Lipzen A."/>
            <person name="Lundell T."/>
            <person name="Morin E."/>
            <person name="Murat C."/>
            <person name="Riley R."/>
            <person name="Ohm R."/>
            <person name="Sun H."/>
            <person name="Tunlid A."/>
            <person name="Henrissat B."/>
            <person name="Grigoriev I.V."/>
            <person name="Hibbett D.S."/>
            <person name="Martin F."/>
        </authorList>
    </citation>
    <scope>NUCLEOTIDE SEQUENCE [LARGE SCALE GENOMIC DNA]</scope>
    <source>
        <strain evidence="3">Zn</strain>
    </source>
</reference>
<dbReference type="HOGENOM" id="CLU_2606641_0_0_1"/>
<proteinExistence type="predicted"/>
<protein>
    <submittedName>
        <fullName evidence="2">Uncharacterized protein</fullName>
    </submittedName>
</protein>
<evidence type="ECO:0000256" key="1">
    <source>
        <dbReference type="SAM" id="SignalP"/>
    </source>
</evidence>
<name>A0A0C3H3J7_OIDMZ</name>
<evidence type="ECO:0000313" key="2">
    <source>
        <dbReference type="EMBL" id="KIN02691.1"/>
    </source>
</evidence>
<feature type="signal peptide" evidence="1">
    <location>
        <begin position="1"/>
        <end position="20"/>
    </location>
</feature>
<keyword evidence="3" id="KW-1185">Reference proteome</keyword>
<dbReference type="AlphaFoldDB" id="A0A0C3H3J7"/>
<feature type="chain" id="PRO_5002178023" evidence="1">
    <location>
        <begin position="21"/>
        <end position="79"/>
    </location>
</feature>
<evidence type="ECO:0000313" key="3">
    <source>
        <dbReference type="Proteomes" id="UP000054321"/>
    </source>
</evidence>
<accession>A0A0C3H3J7</accession>
<organism evidence="2 3">
    <name type="scientific">Oidiodendron maius (strain Zn)</name>
    <dbReference type="NCBI Taxonomy" id="913774"/>
    <lineage>
        <taxon>Eukaryota</taxon>
        <taxon>Fungi</taxon>
        <taxon>Dikarya</taxon>
        <taxon>Ascomycota</taxon>
        <taxon>Pezizomycotina</taxon>
        <taxon>Leotiomycetes</taxon>
        <taxon>Leotiomycetes incertae sedis</taxon>
        <taxon>Myxotrichaceae</taxon>
        <taxon>Oidiodendron</taxon>
    </lineage>
</organism>
<gene>
    <name evidence="2" type="ORF">OIDMADRAFT_18434</name>
</gene>
<dbReference type="Proteomes" id="UP000054321">
    <property type="component" value="Unassembled WGS sequence"/>
</dbReference>